<dbReference type="Proteomes" id="UP000609064">
    <property type="component" value="Unassembled WGS sequence"/>
</dbReference>
<dbReference type="NCBIfam" id="TIGR04131">
    <property type="entry name" value="Bac_Flav_CTERM"/>
    <property type="match status" value="1"/>
</dbReference>
<accession>A0A916Z5K0</accession>
<dbReference type="Pfam" id="PF13585">
    <property type="entry name" value="CHU_C"/>
    <property type="match status" value="1"/>
</dbReference>
<organism evidence="1 2">
    <name type="scientific">Emticicia aquatilis</name>
    <dbReference type="NCBI Taxonomy" id="1537369"/>
    <lineage>
        <taxon>Bacteria</taxon>
        <taxon>Pseudomonadati</taxon>
        <taxon>Bacteroidota</taxon>
        <taxon>Cytophagia</taxon>
        <taxon>Cytophagales</taxon>
        <taxon>Leadbetterellaceae</taxon>
        <taxon>Emticicia</taxon>
    </lineage>
</organism>
<protein>
    <recommendedName>
        <fullName evidence="3">Gliding motility-associated C-terminal domain-containing protein</fullName>
    </recommendedName>
</protein>
<name>A0A916Z5K0_9BACT</name>
<comment type="caution">
    <text evidence="1">The sequence shown here is derived from an EMBL/GenBank/DDBJ whole genome shotgun (WGS) entry which is preliminary data.</text>
</comment>
<sequence length="666" mass="74138">MKSTFTSLFWIFLFFLKLDGLEAQCPTQNLPTTTNKGKFELDFKGTKYTVDGVATNKITVCTNSTFTVTDKSGRTGIYYYFNTTRTAFPAPTANYILATNRTFTTPATPGQYILIQVSYNTTTRTVNAYVCQPIEVVAPTINPKFTVSSCAAAQAQINIPTDPSNDFDSYTINWGDNSAIETVTKAQIPLTAKKHTYTNNTARTITVTGKKAGVLCDGISTQGVTPNGRSVSPTLFSLTVQDNDTIQVRYIGGNYSFDFYQKWGADNFRIVKNITSSTPALNTVKIAVKDADKEQYCYKVGITDACPRTTFSDSSCTIPLQIKALDKRNFLKWKTLTYPKFISYRIAKNTTTNFKTITKATTDTLTDRPTVCGTTYSYQVVATAGTVQTLSRTISVIGVDSTKPPVITNILVSVEKEKVAITATIPTTQKVKTYTFYRWKNNKLESFNAGGNGNRVVDDKSSPNTQRECYKVAYENGCGIMSDTSSAFCPSYLTLEGVGIKWTEYQKFPLGLNAYYVEKLDDNGTILTSTKVDKNLKFEPDPATIDPTNPIVKFRVKALSTNNLVSYSNEVLYAQKLLMFMPDTFTPNSDGINDIFEIKALFVKNFKMRVYNRAGNVMFETEDYKTGWDGTYEGSTVPIGQYFYEIIASDHKGETTKRVGRIEVIY</sequence>
<dbReference type="RefSeq" id="WP_188770037.1">
    <property type="nucleotide sequence ID" value="NZ_BMKK01000013.1"/>
</dbReference>
<dbReference type="EMBL" id="BMKK01000013">
    <property type="protein sequence ID" value="GGD77498.1"/>
    <property type="molecule type" value="Genomic_DNA"/>
</dbReference>
<evidence type="ECO:0000313" key="1">
    <source>
        <dbReference type="EMBL" id="GGD77498.1"/>
    </source>
</evidence>
<evidence type="ECO:0000313" key="2">
    <source>
        <dbReference type="Proteomes" id="UP000609064"/>
    </source>
</evidence>
<keyword evidence="2" id="KW-1185">Reference proteome</keyword>
<proteinExistence type="predicted"/>
<dbReference type="InterPro" id="IPR026341">
    <property type="entry name" value="T9SS_type_B"/>
</dbReference>
<dbReference type="AlphaFoldDB" id="A0A916Z5K0"/>
<evidence type="ECO:0008006" key="3">
    <source>
        <dbReference type="Google" id="ProtNLM"/>
    </source>
</evidence>
<dbReference type="InterPro" id="IPR013783">
    <property type="entry name" value="Ig-like_fold"/>
</dbReference>
<reference evidence="1" key="2">
    <citation type="submission" date="2020-09" db="EMBL/GenBank/DDBJ databases">
        <authorList>
            <person name="Sun Q."/>
            <person name="Zhou Y."/>
        </authorList>
    </citation>
    <scope>NUCLEOTIDE SEQUENCE</scope>
    <source>
        <strain evidence="1">CGMCC 1.15958</strain>
    </source>
</reference>
<reference evidence="1" key="1">
    <citation type="journal article" date="2014" name="Int. J. Syst. Evol. Microbiol.">
        <title>Complete genome sequence of Corynebacterium casei LMG S-19264T (=DSM 44701T), isolated from a smear-ripened cheese.</title>
        <authorList>
            <consortium name="US DOE Joint Genome Institute (JGI-PGF)"/>
            <person name="Walter F."/>
            <person name="Albersmeier A."/>
            <person name="Kalinowski J."/>
            <person name="Ruckert C."/>
        </authorList>
    </citation>
    <scope>NUCLEOTIDE SEQUENCE</scope>
    <source>
        <strain evidence="1">CGMCC 1.15958</strain>
    </source>
</reference>
<gene>
    <name evidence="1" type="ORF">GCM10011514_46780</name>
</gene>
<dbReference type="Gene3D" id="2.60.40.10">
    <property type="entry name" value="Immunoglobulins"/>
    <property type="match status" value="1"/>
</dbReference>